<dbReference type="OrthoDB" id="338827at2"/>
<keyword evidence="4" id="KW-1185">Reference proteome</keyword>
<evidence type="ECO:0000256" key="1">
    <source>
        <dbReference type="SAM" id="SignalP"/>
    </source>
</evidence>
<keyword evidence="1" id="KW-0732">Signal</keyword>
<dbReference type="SUPFAM" id="SSF50952">
    <property type="entry name" value="Soluble quinoprotein glucose dehydrogenase"/>
    <property type="match status" value="1"/>
</dbReference>
<dbReference type="EMBL" id="CP022684">
    <property type="protein sequence ID" value="AUM12877.1"/>
    <property type="molecule type" value="Genomic_DNA"/>
</dbReference>
<proteinExistence type="predicted"/>
<dbReference type="PANTHER" id="PTHR19328:SF75">
    <property type="entry name" value="ALDOSE SUGAR DEHYDROGENASE YLII"/>
    <property type="match status" value="1"/>
</dbReference>
<evidence type="ECO:0000259" key="2">
    <source>
        <dbReference type="Pfam" id="PF07995"/>
    </source>
</evidence>
<organism evidence="3 4">
    <name type="scientific">Ketobacter alkanivorans</name>
    <dbReference type="NCBI Taxonomy" id="1917421"/>
    <lineage>
        <taxon>Bacteria</taxon>
        <taxon>Pseudomonadati</taxon>
        <taxon>Pseudomonadota</taxon>
        <taxon>Gammaproteobacteria</taxon>
        <taxon>Pseudomonadales</taxon>
        <taxon>Ketobacteraceae</taxon>
        <taxon>Ketobacter</taxon>
    </lineage>
</organism>
<dbReference type="RefSeq" id="WP_101894259.1">
    <property type="nucleotide sequence ID" value="NZ_CP022684.1"/>
</dbReference>
<feature type="signal peptide" evidence="1">
    <location>
        <begin position="1"/>
        <end position="25"/>
    </location>
</feature>
<dbReference type="InterPro" id="IPR011041">
    <property type="entry name" value="Quinoprot_gluc/sorb_DH_b-prop"/>
</dbReference>
<dbReference type="Pfam" id="PF07995">
    <property type="entry name" value="GSDH"/>
    <property type="match status" value="1"/>
</dbReference>
<feature type="chain" id="PRO_5014765804" description="Glucose/Sorbosone dehydrogenase domain-containing protein" evidence="1">
    <location>
        <begin position="26"/>
        <end position="740"/>
    </location>
</feature>
<reference evidence="4" key="1">
    <citation type="submission" date="2017-08" db="EMBL/GenBank/DDBJ databases">
        <title>Direct submision.</title>
        <authorList>
            <person name="Kim S.-J."/>
            <person name="Rhee S.-K."/>
        </authorList>
    </citation>
    <scope>NUCLEOTIDE SEQUENCE [LARGE SCALE GENOMIC DNA]</scope>
    <source>
        <strain evidence="4">GI5</strain>
    </source>
</reference>
<name>A0A2K9LKW2_9GAMM</name>
<gene>
    <name evidence="3" type="ORF">Kalk_10780</name>
</gene>
<sequence>MNAVKPLLLLIFVQLALIACGGGGAGDSGSGSSTDDTNLASGLQQRPRTATLNVPVTATSGEITMVEAFENLPNFSQPVFITHAGDGSDRLFVVEQAGRIRVFANDPNATSYSTFLDIRDRVADGGELGLLGLAFDPNYASNGYFYVYYTGSGPESRLSRFNVSSGNPNQADPGSETILLTVDQPAGNHNGGTIAFGPDGYLYWGLGDGGGSGDPDRQGQNTQNLLSTVMRINPTGSGYSIPADNPFVDNSDGIPEEIWAYGFRNPYRFSFDRNTGDLWLADVGQNAIEEIDIVIKGGNYGWSWYEGSSTFRSGAPSGTYQFPVHEYDHSQGESITGGYVYRGSAVPSLVGKYLYGDFISTRVWALTVDDQLNKVDNSELGNAPQNPAGFGEDEAGELYIAGYGGRLYRFAEGDGGDPLAGFPQALSDTGLFSDTSSLTPASGLIEYDVNSPLWSDYSTKRRWIAVPNGQAITFSGSQPWRFPIGTVLVKHFEIEMVAGDTDSSRRLETRVLVNQTGGWFGVTYRWNEPQTDAELLTDRLTETLTVADADFNGGTRVQDYLYPSPNDCLSCHVNASGNVLGVKTAQLNGRFDYTSGNDTISANQLTTWNHIGLFTRSIGSPGQYQALRALDNQATSLDQRSRSYLDSNCSFCHQAGGTAPVNIDLRYSRTLAQTNTLDVVPEAGDLGISGARIIASGDAERSVLWARMNTTDDQYRMPPIASHLPHPEALNVIQQWIESL</sequence>
<protein>
    <recommendedName>
        <fullName evidence="2">Glucose/Sorbosone dehydrogenase domain-containing protein</fullName>
    </recommendedName>
</protein>
<dbReference type="AlphaFoldDB" id="A0A2K9LKW2"/>
<evidence type="ECO:0000313" key="3">
    <source>
        <dbReference type="EMBL" id="AUM12877.1"/>
    </source>
</evidence>
<dbReference type="PANTHER" id="PTHR19328">
    <property type="entry name" value="HEDGEHOG-INTERACTING PROTEIN"/>
    <property type="match status" value="1"/>
</dbReference>
<dbReference type="PROSITE" id="PS51257">
    <property type="entry name" value="PROKAR_LIPOPROTEIN"/>
    <property type="match status" value="1"/>
</dbReference>
<dbReference type="KEGG" id="kak:Kalk_10780"/>
<dbReference type="InterPro" id="IPR011042">
    <property type="entry name" value="6-blade_b-propeller_TolB-like"/>
</dbReference>
<accession>A0A2K9LKW2</accession>
<dbReference type="Gene3D" id="2.120.10.30">
    <property type="entry name" value="TolB, C-terminal domain"/>
    <property type="match status" value="1"/>
</dbReference>
<feature type="domain" description="Glucose/Sorbosone dehydrogenase" evidence="2">
    <location>
        <begin position="76"/>
        <end position="377"/>
    </location>
</feature>
<dbReference type="InterPro" id="IPR012938">
    <property type="entry name" value="Glc/Sorbosone_DH"/>
</dbReference>
<dbReference type="Proteomes" id="UP000235116">
    <property type="component" value="Chromosome"/>
</dbReference>
<evidence type="ECO:0000313" key="4">
    <source>
        <dbReference type="Proteomes" id="UP000235116"/>
    </source>
</evidence>